<name>A0A223NV01_9SPHI</name>
<dbReference type="CDD" id="cd14953">
    <property type="entry name" value="NHL_like_1"/>
    <property type="match status" value="1"/>
</dbReference>
<evidence type="ECO:0000313" key="5">
    <source>
        <dbReference type="Proteomes" id="UP000215002"/>
    </source>
</evidence>
<dbReference type="EMBL" id="CP022743">
    <property type="protein sequence ID" value="ASU33702.1"/>
    <property type="molecule type" value="Genomic_DNA"/>
</dbReference>
<dbReference type="AlphaFoldDB" id="A0A223NV01"/>
<dbReference type="Pfam" id="PF25021">
    <property type="entry name" value="TEN_NHL"/>
    <property type="match status" value="1"/>
</dbReference>
<keyword evidence="4" id="KW-0418">Kinase</keyword>
<protein>
    <submittedName>
        <fullName evidence="4">Serine/threonine-protein kinase PknD</fullName>
    </submittedName>
</protein>
<dbReference type="PANTHER" id="PTHR13833">
    <property type="match status" value="1"/>
</dbReference>
<evidence type="ECO:0000259" key="3">
    <source>
        <dbReference type="Pfam" id="PF25021"/>
    </source>
</evidence>
<dbReference type="OrthoDB" id="791543at2"/>
<feature type="repeat" description="NHL" evidence="2">
    <location>
        <begin position="227"/>
        <end position="257"/>
    </location>
</feature>
<keyword evidence="5" id="KW-1185">Reference proteome</keyword>
<dbReference type="PROSITE" id="PS51125">
    <property type="entry name" value="NHL"/>
    <property type="match status" value="4"/>
</dbReference>
<gene>
    <name evidence="4" type="ORF">MuYL_1806</name>
</gene>
<feature type="repeat" description="NHL" evidence="2">
    <location>
        <begin position="124"/>
        <end position="154"/>
    </location>
</feature>
<dbReference type="KEGG" id="muc:MuYL_1806"/>
<dbReference type="Pfam" id="PF01436">
    <property type="entry name" value="NHL"/>
    <property type="match status" value="5"/>
</dbReference>
<dbReference type="InterPro" id="IPR056822">
    <property type="entry name" value="TEN_NHL"/>
</dbReference>
<feature type="repeat" description="NHL" evidence="2">
    <location>
        <begin position="70"/>
        <end position="100"/>
    </location>
</feature>
<dbReference type="PROSITE" id="PS51257">
    <property type="entry name" value="PROKAR_LIPOPROTEIN"/>
    <property type="match status" value="1"/>
</dbReference>
<evidence type="ECO:0000256" key="1">
    <source>
        <dbReference type="ARBA" id="ARBA00022737"/>
    </source>
</evidence>
<organism evidence="4 5">
    <name type="scientific">Mucilaginibacter xinganensis</name>
    <dbReference type="NCBI Taxonomy" id="1234841"/>
    <lineage>
        <taxon>Bacteria</taxon>
        <taxon>Pseudomonadati</taxon>
        <taxon>Bacteroidota</taxon>
        <taxon>Sphingobacteriia</taxon>
        <taxon>Sphingobacteriales</taxon>
        <taxon>Sphingobacteriaceae</taxon>
        <taxon>Mucilaginibacter</taxon>
    </lineage>
</organism>
<feature type="repeat" description="NHL" evidence="2">
    <location>
        <begin position="335"/>
        <end position="365"/>
    </location>
</feature>
<dbReference type="InterPro" id="IPR011042">
    <property type="entry name" value="6-blade_b-propeller_TolB-like"/>
</dbReference>
<accession>A0A223NV01</accession>
<dbReference type="PANTHER" id="PTHR13833:SF71">
    <property type="entry name" value="NHL DOMAIN-CONTAINING PROTEIN"/>
    <property type="match status" value="1"/>
</dbReference>
<evidence type="ECO:0000256" key="2">
    <source>
        <dbReference type="PROSITE-ProRule" id="PRU00504"/>
    </source>
</evidence>
<dbReference type="SUPFAM" id="SSF63829">
    <property type="entry name" value="Calcium-dependent phosphotriesterase"/>
    <property type="match status" value="1"/>
</dbReference>
<dbReference type="Gene3D" id="2.120.10.30">
    <property type="entry name" value="TolB, C-terminal domain"/>
    <property type="match status" value="4"/>
</dbReference>
<feature type="domain" description="Teneurin NHL" evidence="3">
    <location>
        <begin position="328"/>
        <end position="376"/>
    </location>
</feature>
<proteinExistence type="predicted"/>
<dbReference type="InterPro" id="IPR001258">
    <property type="entry name" value="NHL_repeat"/>
</dbReference>
<keyword evidence="4" id="KW-0808">Transferase</keyword>
<sequence>MNKFPTFISMKFGSSKHQLNIFLLLMIAGFFVACKRELIPNRQVADTTTHSKPDTSGNGGGVVVDTLPSFYSPAGVAVDAGGNIYVADYGNNLIRKITAAGVVSTLAGNGSQGYINAPGTLAAFNQPTGIAVDAAGNVYVGDAGNDRIRKITPAGTVSSLAGSDSTGFADGPDTTASFFHPEGISLDAAGNVYVADAGNNLIRKVTPNGTVSTLAGNGTDVSQGGIFNNPTGVAADASGNVYVANYINNNILIVTPSGLINTFAGSGNAGSANGTGSSATFYFPNSLAVDASGNVYVADGINNLVRKITPAGVVTTFAGNGTAGAVDGAAAKASFNGPAGLAVDAAGNVYVADSNNNMIRKITQAGIVTTIAGSGSSGAINGQAAVRRNPKIIRTALKKQLPVFYKVK</sequence>
<keyword evidence="1" id="KW-0677">Repeat</keyword>
<dbReference type="Proteomes" id="UP000215002">
    <property type="component" value="Chromosome"/>
</dbReference>
<reference evidence="4 5" key="1">
    <citation type="submission" date="2017-08" db="EMBL/GenBank/DDBJ databases">
        <title>Complete genome sequence of Mucilaginibacter sp. strain BJC16-A31.</title>
        <authorList>
            <consortium name="Henan University of Science and Technology"/>
            <person name="You X."/>
        </authorList>
    </citation>
    <scope>NUCLEOTIDE SEQUENCE [LARGE SCALE GENOMIC DNA]</scope>
    <source>
        <strain evidence="4 5">BJC16-A31</strain>
    </source>
</reference>
<dbReference type="GO" id="GO:0016301">
    <property type="term" value="F:kinase activity"/>
    <property type="evidence" value="ECO:0007669"/>
    <property type="project" value="UniProtKB-KW"/>
</dbReference>
<evidence type="ECO:0000313" key="4">
    <source>
        <dbReference type="EMBL" id="ASU33702.1"/>
    </source>
</evidence>